<name>A0A2T0SAR9_9ACTN</name>
<evidence type="ECO:0000256" key="1">
    <source>
        <dbReference type="PROSITE-ProRule" id="PRU00339"/>
    </source>
</evidence>
<evidence type="ECO:0000313" key="2">
    <source>
        <dbReference type="EMBL" id="PRY30481.1"/>
    </source>
</evidence>
<dbReference type="Gene3D" id="1.25.40.10">
    <property type="entry name" value="Tetratricopeptide repeat domain"/>
    <property type="match status" value="2"/>
</dbReference>
<gene>
    <name evidence="2" type="ORF">CLV70_10433</name>
</gene>
<dbReference type="PANTHER" id="PTHR10098:SF108">
    <property type="entry name" value="TETRATRICOPEPTIDE REPEAT PROTEIN 28"/>
    <property type="match status" value="1"/>
</dbReference>
<dbReference type="InterPro" id="IPR019734">
    <property type="entry name" value="TPR_rpt"/>
</dbReference>
<keyword evidence="3" id="KW-1185">Reference proteome</keyword>
<organism evidence="2 3">
    <name type="scientific">Pseudosporangium ferrugineum</name>
    <dbReference type="NCBI Taxonomy" id="439699"/>
    <lineage>
        <taxon>Bacteria</taxon>
        <taxon>Bacillati</taxon>
        <taxon>Actinomycetota</taxon>
        <taxon>Actinomycetes</taxon>
        <taxon>Micromonosporales</taxon>
        <taxon>Micromonosporaceae</taxon>
        <taxon>Pseudosporangium</taxon>
    </lineage>
</organism>
<accession>A0A2T0SAR9</accession>
<dbReference type="PROSITE" id="PS50005">
    <property type="entry name" value="TPR"/>
    <property type="match status" value="2"/>
</dbReference>
<dbReference type="AlphaFoldDB" id="A0A2T0SAR9"/>
<proteinExistence type="predicted"/>
<dbReference type="PANTHER" id="PTHR10098">
    <property type="entry name" value="RAPSYN-RELATED"/>
    <property type="match status" value="1"/>
</dbReference>
<reference evidence="2 3" key="1">
    <citation type="submission" date="2018-03" db="EMBL/GenBank/DDBJ databases">
        <title>Genomic Encyclopedia of Archaeal and Bacterial Type Strains, Phase II (KMG-II): from individual species to whole genera.</title>
        <authorList>
            <person name="Goeker M."/>
        </authorList>
    </citation>
    <scope>NUCLEOTIDE SEQUENCE [LARGE SCALE GENOMIC DNA]</scope>
    <source>
        <strain evidence="2 3">DSM 45348</strain>
    </source>
</reference>
<comment type="caution">
    <text evidence="2">The sequence shown here is derived from an EMBL/GenBank/DDBJ whole genome shotgun (WGS) entry which is preliminary data.</text>
</comment>
<dbReference type="InterPro" id="IPR011990">
    <property type="entry name" value="TPR-like_helical_dom_sf"/>
</dbReference>
<dbReference type="Pfam" id="PF13424">
    <property type="entry name" value="TPR_12"/>
    <property type="match status" value="2"/>
</dbReference>
<feature type="repeat" description="TPR" evidence="1">
    <location>
        <begin position="385"/>
        <end position="418"/>
    </location>
</feature>
<evidence type="ECO:0000313" key="3">
    <source>
        <dbReference type="Proteomes" id="UP000239209"/>
    </source>
</evidence>
<feature type="repeat" description="TPR" evidence="1">
    <location>
        <begin position="345"/>
        <end position="378"/>
    </location>
</feature>
<dbReference type="SMART" id="SM00028">
    <property type="entry name" value="TPR"/>
    <property type="match status" value="6"/>
</dbReference>
<dbReference type="RefSeq" id="WP_106126126.1">
    <property type="nucleotide sequence ID" value="NZ_PVZG01000004.1"/>
</dbReference>
<dbReference type="SUPFAM" id="SSF48452">
    <property type="entry name" value="TPR-like"/>
    <property type="match status" value="2"/>
</dbReference>
<protein>
    <submittedName>
        <fullName evidence="2">Tetratricopeptide repeat protein</fullName>
    </submittedName>
</protein>
<dbReference type="Proteomes" id="UP000239209">
    <property type="component" value="Unassembled WGS sequence"/>
</dbReference>
<dbReference type="OrthoDB" id="7628974at2"/>
<dbReference type="EMBL" id="PVZG01000004">
    <property type="protein sequence ID" value="PRY30481.1"/>
    <property type="molecule type" value="Genomic_DNA"/>
</dbReference>
<sequence length="644" mass="69176">MLVTSRNRCAELDGASLLDLPVPGVEEALGMLAARIGRSRVEADPANARALVDACGRLPVALRVNASRLAVQPGRGLGDLLARFADERSRLTQLAIGDVAVTTSFELGHRELAPLAAQVFRNAALVPGASFSAEAVAALLPADEGLVRRALGELVADNLVQADGSGRYRYHDLLRLYAVRTLEKAQGGTDRSAAFGRLLTWYLGRTAAAMRLVYAEMVRLPLDIEPPAQPFRDDDAAMAWLNEEVDNLVAAIEEAAAGPHRARAWQLADQLRGYFFVGRDAVAWLAGGRAGLAAAEAAGDLRAQAAMHQTLGQAHWSVGHHELAAEVYARGMDAAARSGWLAGEAYLRHNLGLVHAERGRLDEAEALYRQTLEISSGPEFSHIRAVTLNDLGTMCQERGELTEAVRYFRAALEINQGAARRPSAIVNRSNLGMVLRQLEEFDAARDHLDAALRFYRTTGSRTGQMCVLDELSQMYRQLGEWFSAVETAAEALHIARELGDARSEAGVLNTLGFALLGSRAVTDARERFDESLAVSRRYGYRYFEAQAAVGVSETHLLSGAAGKAYATAQEAYGIAAGKAYRTVQADALLALARAALEMGDRHAASGHGRAARDLLETAGAPSRVRDCDALLARIAEEPAASPLG</sequence>
<keyword evidence="1" id="KW-0802">TPR repeat</keyword>